<keyword evidence="3" id="KW-0050">Antiport</keyword>
<comment type="caution">
    <text evidence="13">The sequence shown here is derived from an EMBL/GenBank/DDBJ whole genome shotgun (WGS) entry which is preliminary data.</text>
</comment>
<feature type="compositionally biased region" description="Low complexity" evidence="9">
    <location>
        <begin position="689"/>
        <end position="699"/>
    </location>
</feature>
<reference evidence="13" key="1">
    <citation type="submission" date="2021-12" db="EMBL/GenBank/DDBJ databases">
        <title>Prjna785345.</title>
        <authorList>
            <person name="Rujirawat T."/>
            <person name="Krajaejun T."/>
        </authorList>
    </citation>
    <scope>NUCLEOTIDE SEQUENCE</scope>
    <source>
        <strain evidence="13">Pi057C3</strain>
    </source>
</reference>
<dbReference type="GO" id="GO:0015386">
    <property type="term" value="F:potassium:proton antiporter activity"/>
    <property type="evidence" value="ECO:0007669"/>
    <property type="project" value="InterPro"/>
</dbReference>
<evidence type="ECO:0000259" key="12">
    <source>
        <dbReference type="Pfam" id="PF00999"/>
    </source>
</evidence>
<feature type="region of interest" description="Disordered" evidence="9">
    <location>
        <begin position="677"/>
        <end position="699"/>
    </location>
</feature>
<accession>A0AAD5LT13</accession>
<proteinExistence type="predicted"/>
<keyword evidence="7" id="KW-0406">Ion transport</keyword>
<feature type="transmembrane region" description="Helical" evidence="10">
    <location>
        <begin position="335"/>
        <end position="352"/>
    </location>
</feature>
<evidence type="ECO:0000313" key="13">
    <source>
        <dbReference type="EMBL" id="KAJ0392640.1"/>
    </source>
</evidence>
<evidence type="ECO:0000256" key="1">
    <source>
        <dbReference type="ARBA" id="ARBA00004141"/>
    </source>
</evidence>
<organism evidence="13 14">
    <name type="scientific">Pythium insidiosum</name>
    <name type="common">Pythiosis disease agent</name>
    <dbReference type="NCBI Taxonomy" id="114742"/>
    <lineage>
        <taxon>Eukaryota</taxon>
        <taxon>Sar</taxon>
        <taxon>Stramenopiles</taxon>
        <taxon>Oomycota</taxon>
        <taxon>Peronosporomycetes</taxon>
        <taxon>Pythiales</taxon>
        <taxon>Pythiaceae</taxon>
        <taxon>Pythium</taxon>
    </lineage>
</organism>
<evidence type="ECO:0000256" key="7">
    <source>
        <dbReference type="ARBA" id="ARBA00023065"/>
    </source>
</evidence>
<feature type="transmembrane region" description="Helical" evidence="10">
    <location>
        <begin position="641"/>
        <end position="659"/>
    </location>
</feature>
<feature type="transmembrane region" description="Helical" evidence="10">
    <location>
        <begin position="498"/>
        <end position="515"/>
    </location>
</feature>
<name>A0AAD5LT13_PYTIN</name>
<feature type="transmembrane region" description="Helical" evidence="10">
    <location>
        <begin position="364"/>
        <end position="385"/>
    </location>
</feature>
<dbReference type="Proteomes" id="UP001209570">
    <property type="component" value="Unassembled WGS sequence"/>
</dbReference>
<dbReference type="AlphaFoldDB" id="A0AAD5LT13"/>
<evidence type="ECO:0000256" key="6">
    <source>
        <dbReference type="ARBA" id="ARBA00022989"/>
    </source>
</evidence>
<evidence type="ECO:0000256" key="11">
    <source>
        <dbReference type="SAM" id="SignalP"/>
    </source>
</evidence>
<dbReference type="InterPro" id="IPR045158">
    <property type="entry name" value="KEA4/5/6-like"/>
</dbReference>
<protein>
    <recommendedName>
        <fullName evidence="12">Cation/H+ exchanger transmembrane domain-containing protein</fullName>
    </recommendedName>
</protein>
<feature type="transmembrane region" description="Helical" evidence="10">
    <location>
        <begin position="282"/>
        <end position="303"/>
    </location>
</feature>
<dbReference type="Pfam" id="PF00999">
    <property type="entry name" value="Na_H_Exchanger"/>
    <property type="match status" value="1"/>
</dbReference>
<dbReference type="GO" id="GO:0016020">
    <property type="term" value="C:membrane"/>
    <property type="evidence" value="ECO:0007669"/>
    <property type="project" value="UniProtKB-SubCell"/>
</dbReference>
<evidence type="ECO:0000256" key="8">
    <source>
        <dbReference type="ARBA" id="ARBA00023136"/>
    </source>
</evidence>
<feature type="transmembrane region" description="Helical" evidence="10">
    <location>
        <begin position="579"/>
        <end position="598"/>
    </location>
</feature>
<keyword evidence="5 11" id="KW-0732">Signal</keyword>
<feature type="transmembrane region" description="Helical" evidence="10">
    <location>
        <begin position="550"/>
        <end position="573"/>
    </location>
</feature>
<feature type="region of interest" description="Disordered" evidence="9">
    <location>
        <begin position="152"/>
        <end position="172"/>
    </location>
</feature>
<evidence type="ECO:0000256" key="2">
    <source>
        <dbReference type="ARBA" id="ARBA00022448"/>
    </source>
</evidence>
<keyword evidence="14" id="KW-1185">Reference proteome</keyword>
<dbReference type="EMBL" id="JAKCXM010000596">
    <property type="protein sequence ID" value="KAJ0392640.1"/>
    <property type="molecule type" value="Genomic_DNA"/>
</dbReference>
<keyword evidence="4 10" id="KW-0812">Transmembrane</keyword>
<feature type="transmembrane region" description="Helical" evidence="10">
    <location>
        <begin position="464"/>
        <end position="486"/>
    </location>
</feature>
<evidence type="ECO:0000256" key="9">
    <source>
        <dbReference type="SAM" id="MobiDB-lite"/>
    </source>
</evidence>
<keyword evidence="8 10" id="KW-0472">Membrane</keyword>
<feature type="transmembrane region" description="Helical" evidence="10">
    <location>
        <begin position="391"/>
        <end position="410"/>
    </location>
</feature>
<dbReference type="InterPro" id="IPR038770">
    <property type="entry name" value="Na+/solute_symporter_sf"/>
</dbReference>
<keyword evidence="6 10" id="KW-1133">Transmembrane helix</keyword>
<evidence type="ECO:0000256" key="5">
    <source>
        <dbReference type="ARBA" id="ARBA00022729"/>
    </source>
</evidence>
<feature type="transmembrane region" description="Helical" evidence="10">
    <location>
        <begin position="310"/>
        <end position="329"/>
    </location>
</feature>
<dbReference type="PROSITE" id="PS51257">
    <property type="entry name" value="PROKAR_LIPOPROTEIN"/>
    <property type="match status" value="1"/>
</dbReference>
<gene>
    <name evidence="13" type="ORF">P43SY_004705</name>
</gene>
<sequence length="727" mass="78045">MPRVWMVLVFSTLLLGCASAADAPGVFLDVDDVEKPTLSPVNGVMSPPPAVTSVVALLTDAQLEAIGVKVKSTAVPPAPVVTRGAALRPAPVDPENKDAQLLPPSTDAPVRASAAELSGSVAADVSIDHVEAHLQILQQLELSVARSLEQLQSPAPQANREDGAGGGGGKRLATNELSQLQLELLAVQKNLKHLAEGLSGTLQDLEVVEKDTEAKAKQLQEVLQQQREVQQEHFIEENGIQVVDYETGHIRNSSVRSSMERQKLEAAEKKVDPAVLHYDFELLGQIATLLGVSAIGGIVATYFHVPPNIGYLLGGALVGPSCLMVVRQYKEVETISLFGSIFLLFGHGAGYIPQAPDQHIKRYLVGGIAYILATVFLVALVSVYLGWSASFSEGLTIGVAVSFTTTAPLYELIRANQIQDTSYGRTLTAIIAVQDILMSFALGTPEWFSVESVGWIGVAALRSILSYGIVVGLAYALHLYVVPPLLHFLLAMEQVHHAPLVLLGVVSVCLFMALFTETIGLSLECGAFLAGLAFVNVSRDAQAAFTSIRVMENLFGSMFFACVGMILNPLFLVRNAVEILSMVVFIVVIKTLSMTVVMKTLFSQIAIEKALRASAGLCQIGELALIFIIKAHASRLVSRRIYLLFVAAIAVFLGCSSLLNRQIVLARRKNVFRLPTTSSDKSRARSDSTDSAAGDSTSTDRLLVERRVLGTRALSSSAMAMATHREE</sequence>
<dbReference type="PANTHER" id="PTHR16254">
    <property type="entry name" value="POTASSIUM/PROTON ANTIPORTER-RELATED"/>
    <property type="match status" value="1"/>
</dbReference>
<feature type="region of interest" description="Disordered" evidence="9">
    <location>
        <begin position="86"/>
        <end position="109"/>
    </location>
</feature>
<keyword evidence="2" id="KW-0813">Transport</keyword>
<dbReference type="PANTHER" id="PTHR16254:SF14">
    <property type="entry name" value="TRANSMEMBRANE AND COILED-COIL DOMAIN-CONTAINING PROTEIN 3"/>
    <property type="match status" value="1"/>
</dbReference>
<feature type="signal peptide" evidence="11">
    <location>
        <begin position="1"/>
        <end position="20"/>
    </location>
</feature>
<evidence type="ECO:0000256" key="3">
    <source>
        <dbReference type="ARBA" id="ARBA00022449"/>
    </source>
</evidence>
<feature type="transmembrane region" description="Helical" evidence="10">
    <location>
        <begin position="422"/>
        <end position="444"/>
    </location>
</feature>
<feature type="domain" description="Cation/H+ exchanger transmembrane" evidence="12">
    <location>
        <begin position="293"/>
        <end position="652"/>
    </location>
</feature>
<dbReference type="InterPro" id="IPR006153">
    <property type="entry name" value="Cation/H_exchanger_TM"/>
</dbReference>
<comment type="subcellular location">
    <subcellularLocation>
        <location evidence="1">Membrane</location>
        <topology evidence="1">Multi-pass membrane protein</topology>
    </subcellularLocation>
</comment>
<evidence type="ECO:0000256" key="10">
    <source>
        <dbReference type="SAM" id="Phobius"/>
    </source>
</evidence>
<dbReference type="Gene3D" id="1.20.1530.20">
    <property type="match status" value="1"/>
</dbReference>
<evidence type="ECO:0000313" key="14">
    <source>
        <dbReference type="Proteomes" id="UP001209570"/>
    </source>
</evidence>
<evidence type="ECO:0000256" key="4">
    <source>
        <dbReference type="ARBA" id="ARBA00022692"/>
    </source>
</evidence>
<feature type="chain" id="PRO_5042010536" description="Cation/H+ exchanger transmembrane domain-containing protein" evidence="11">
    <location>
        <begin position="21"/>
        <end position="727"/>
    </location>
</feature>